<accession>A0A8S0T9R4</accession>
<dbReference type="OrthoDB" id="1939712at2759"/>
<comment type="caution">
    <text evidence="2">The sequence shown here is derived from an EMBL/GenBank/DDBJ whole genome shotgun (WGS) entry which is preliminary data.</text>
</comment>
<dbReference type="AlphaFoldDB" id="A0A8S0T9R4"/>
<protein>
    <submittedName>
        <fullName evidence="2">Uncharacterized protein</fullName>
    </submittedName>
</protein>
<evidence type="ECO:0000313" key="3">
    <source>
        <dbReference type="Proteomes" id="UP000594638"/>
    </source>
</evidence>
<dbReference type="Gramene" id="OE9A049968T6">
    <property type="protein sequence ID" value="OE9A049968C6"/>
    <property type="gene ID" value="OE9A049968"/>
</dbReference>
<keyword evidence="3" id="KW-1185">Reference proteome</keyword>
<proteinExistence type="predicted"/>
<reference evidence="2 3" key="1">
    <citation type="submission" date="2019-12" db="EMBL/GenBank/DDBJ databases">
        <authorList>
            <person name="Alioto T."/>
            <person name="Alioto T."/>
            <person name="Gomez Garrido J."/>
        </authorList>
    </citation>
    <scope>NUCLEOTIDE SEQUENCE [LARGE SCALE GENOMIC DNA]</scope>
</reference>
<dbReference type="GO" id="GO:0007623">
    <property type="term" value="P:circadian rhythm"/>
    <property type="evidence" value="ECO:0007669"/>
    <property type="project" value="InterPro"/>
</dbReference>
<feature type="region of interest" description="Disordered" evidence="1">
    <location>
        <begin position="304"/>
        <end position="337"/>
    </location>
</feature>
<sequence>MSLESYYTYKNFTDYTRDKEVVIFEHYFIPHGTIHQSPFYSGDNIVWANSMDWYFGSDIEDLVVPNNKEMSDMIPSPYSLSPWENATFGSFNSPKKCRIAGTEELPLSGTTFSSEVDQLCSTRVCIGLQDDFYQWSTSPREQLDFQLNDVARFDEADDIFVQSLLEENGSGIHAASSVNFSPTSSNEYMTPSNLSRDLISESKTVQDHIDNTGHSQDLEKYTFSASPDCKNEAKNDPFTLATAMEVDVPFSLEHNSADKHITEEKISLEESVYLELRSLTVQLTDNTRICIRDALYRLAKNSKHEETKQEGNEAPAECSPTAYSETSRLDDTDEEESTNAIDRTVANLLFHNINIYNPAATETEDEVKCCFYNHNPCFSISSHGAVPDGEAEVPIFDNGLSYSTKMVDGD</sequence>
<dbReference type="PANTHER" id="PTHR33334">
    <property type="entry name" value="PROTEIN LNK1"/>
    <property type="match status" value="1"/>
</dbReference>
<name>A0A8S0T9R4_OLEEU</name>
<dbReference type="PANTHER" id="PTHR33334:SF10">
    <property type="entry name" value="PROTEIN LNK4"/>
    <property type="match status" value="1"/>
</dbReference>
<gene>
    <name evidence="2" type="ORF">OLEA9_A049968</name>
</gene>
<evidence type="ECO:0000313" key="2">
    <source>
        <dbReference type="EMBL" id="CAA3000286.1"/>
    </source>
</evidence>
<evidence type="ECO:0000256" key="1">
    <source>
        <dbReference type="SAM" id="MobiDB-lite"/>
    </source>
</evidence>
<dbReference type="Proteomes" id="UP000594638">
    <property type="component" value="Unassembled WGS sequence"/>
</dbReference>
<dbReference type="InterPro" id="IPR039928">
    <property type="entry name" value="LNK"/>
</dbReference>
<organism evidence="2 3">
    <name type="scientific">Olea europaea subsp. europaea</name>
    <dbReference type="NCBI Taxonomy" id="158383"/>
    <lineage>
        <taxon>Eukaryota</taxon>
        <taxon>Viridiplantae</taxon>
        <taxon>Streptophyta</taxon>
        <taxon>Embryophyta</taxon>
        <taxon>Tracheophyta</taxon>
        <taxon>Spermatophyta</taxon>
        <taxon>Magnoliopsida</taxon>
        <taxon>eudicotyledons</taxon>
        <taxon>Gunneridae</taxon>
        <taxon>Pentapetalae</taxon>
        <taxon>asterids</taxon>
        <taxon>lamiids</taxon>
        <taxon>Lamiales</taxon>
        <taxon>Oleaceae</taxon>
        <taxon>Oleeae</taxon>
        <taxon>Olea</taxon>
    </lineage>
</organism>
<dbReference type="GO" id="GO:0006355">
    <property type="term" value="P:regulation of DNA-templated transcription"/>
    <property type="evidence" value="ECO:0007669"/>
    <property type="project" value="InterPro"/>
</dbReference>
<dbReference type="EMBL" id="CACTIH010005683">
    <property type="protein sequence ID" value="CAA3000286.1"/>
    <property type="molecule type" value="Genomic_DNA"/>
</dbReference>